<keyword evidence="5" id="KW-1185">Reference proteome</keyword>
<feature type="region of interest" description="Disordered" evidence="1">
    <location>
        <begin position="674"/>
        <end position="722"/>
    </location>
</feature>
<dbReference type="PANTHER" id="PTHR45089:SF57">
    <property type="entry name" value="DNAJ HEAT SHOCK N-TERMINAL DOMAIN-CONTAINING PROTEIN"/>
    <property type="match status" value="1"/>
</dbReference>
<dbReference type="AlphaFoldDB" id="A0AAV0GAC9"/>
<evidence type="ECO:0000256" key="1">
    <source>
        <dbReference type="SAM" id="MobiDB-lite"/>
    </source>
</evidence>
<dbReference type="EMBL" id="CAMAPF010001070">
    <property type="protein sequence ID" value="CAH9144746.1"/>
    <property type="molecule type" value="Genomic_DNA"/>
</dbReference>
<proteinExistence type="predicted"/>
<reference evidence="4" key="1">
    <citation type="submission" date="2022-07" db="EMBL/GenBank/DDBJ databases">
        <authorList>
            <person name="Macas J."/>
            <person name="Novak P."/>
            <person name="Neumann P."/>
        </authorList>
    </citation>
    <scope>NUCLEOTIDE SEQUENCE</scope>
</reference>
<feature type="compositionally biased region" description="Polar residues" evidence="1">
    <location>
        <begin position="674"/>
        <end position="693"/>
    </location>
</feature>
<organism evidence="4 5">
    <name type="scientific">Cuscuta epithymum</name>
    <dbReference type="NCBI Taxonomy" id="186058"/>
    <lineage>
        <taxon>Eukaryota</taxon>
        <taxon>Viridiplantae</taxon>
        <taxon>Streptophyta</taxon>
        <taxon>Embryophyta</taxon>
        <taxon>Tracheophyta</taxon>
        <taxon>Spermatophyta</taxon>
        <taxon>Magnoliopsida</taxon>
        <taxon>eudicotyledons</taxon>
        <taxon>Gunneridae</taxon>
        <taxon>Pentapetalae</taxon>
        <taxon>asterids</taxon>
        <taxon>lamiids</taxon>
        <taxon>Solanales</taxon>
        <taxon>Convolvulaceae</taxon>
        <taxon>Cuscuteae</taxon>
        <taxon>Cuscuta</taxon>
        <taxon>Cuscuta subgen. Cuscuta</taxon>
    </lineage>
</organism>
<feature type="compositionally biased region" description="Acidic residues" evidence="1">
    <location>
        <begin position="325"/>
        <end position="334"/>
    </location>
</feature>
<dbReference type="InterPro" id="IPR036869">
    <property type="entry name" value="J_dom_sf"/>
</dbReference>
<evidence type="ECO:0000313" key="3">
    <source>
        <dbReference type="EMBL" id="CAH9113418.1"/>
    </source>
</evidence>
<feature type="compositionally biased region" description="Polar residues" evidence="1">
    <location>
        <begin position="157"/>
        <end position="181"/>
    </location>
</feature>
<sequence length="722" mass="81739">MECNKDEAIKAKELAETKMQNNEFEGAHKIAMKAQRLYPELDNINQLLAVCSVHCSARTNMFGLDKDWYGILQVDRLADEVTIKKQYRKLALVLHPDKNKFPGAEAAFKLIGEANLVLSDKTKRSIYDSKHKSSVRGGPSVKPRPPYPVNPHAPRSNFGSNGLNNQFTAQNHHQKAQTTSSVDESSFWTSCPFCSVRYQYRREIVCRAVRCQNCAKPFIAYDIGSHSILTGFGARQPSQQTHKQKVVQNQGSAKPTANPSAVPQYPHQQAGTQRGNTSQVFEDLRSKEKLKVNESPQDSRVKSRKRGRKQCASESSESCYSTSNDESEDFDIEEKESSPSGVQGVGVKRDNVRRSFRRRQDVSYNETEDDDFHLKHSKSVPYTEDVAPPENLHKGNTDADDATGSTSNGSKKVEVIIDCESDSDLNNVDDSVQTYSYPDPEFHDFDKDREESCFAADQLWACYDTADGMPRFYAHIKKISSPEFAIQFNWLEIHPHDKLGNDWADAKLPVACGKFKRCRKSEIEYNRKSFSHRVQWEKDRRGAYIIYPRKGEIWALFRGWDIGWSSQPEKHQHFNYEVVEVLSDCVDDVGIRVGYLNKLDGYVSLFQGGTDLSVSSVSSFFIKQNEIYRFSHRIPSFRLSGTEREGVPAGALELDLASLPENLDDIWYPLKGTVSRSSKPRTPSKVGTCSSSIDPKEVNVDEDFEMSKARKSPRPINVTKKK</sequence>
<feature type="region of interest" description="Disordered" evidence="1">
    <location>
        <begin position="128"/>
        <end position="181"/>
    </location>
</feature>
<feature type="compositionally biased region" description="Basic and acidic residues" evidence="1">
    <location>
        <begin position="347"/>
        <end position="361"/>
    </location>
</feature>
<feature type="compositionally biased region" description="Basic and acidic residues" evidence="1">
    <location>
        <begin position="282"/>
        <end position="301"/>
    </location>
</feature>
<dbReference type="PANTHER" id="PTHR45089">
    <property type="entry name" value="DNAJ HEAT SHOCK AMINO-TERMINAL DOMAIN PROTEIN-RELATED"/>
    <property type="match status" value="1"/>
</dbReference>
<feature type="compositionally biased region" description="Polar residues" evidence="1">
    <location>
        <begin position="236"/>
        <end position="280"/>
    </location>
</feature>
<dbReference type="Pfam" id="PF11926">
    <property type="entry name" value="DUF3444"/>
    <property type="match status" value="1"/>
</dbReference>
<feature type="compositionally biased region" description="Low complexity" evidence="1">
    <location>
        <begin position="313"/>
        <end position="324"/>
    </location>
</feature>
<evidence type="ECO:0000313" key="4">
    <source>
        <dbReference type="EMBL" id="CAH9144746.1"/>
    </source>
</evidence>
<dbReference type="CDD" id="cd06257">
    <property type="entry name" value="DnaJ"/>
    <property type="match status" value="1"/>
</dbReference>
<evidence type="ECO:0000259" key="2">
    <source>
        <dbReference type="PROSITE" id="PS50076"/>
    </source>
</evidence>
<feature type="domain" description="J" evidence="2">
    <location>
        <begin position="67"/>
        <end position="131"/>
    </location>
</feature>
<dbReference type="Gene3D" id="1.10.287.110">
    <property type="entry name" value="DnaJ domain"/>
    <property type="match status" value="1"/>
</dbReference>
<dbReference type="PRINTS" id="PR00625">
    <property type="entry name" value="JDOMAIN"/>
</dbReference>
<comment type="caution">
    <text evidence="4">The sequence shown here is derived from an EMBL/GenBank/DDBJ whole genome shotgun (WGS) entry which is preliminary data.</text>
</comment>
<name>A0AAV0GAC9_9ASTE</name>
<protein>
    <recommendedName>
        <fullName evidence="2">J domain-containing protein</fullName>
    </recommendedName>
</protein>
<dbReference type="InterPro" id="IPR024593">
    <property type="entry name" value="DUF3444"/>
</dbReference>
<dbReference type="EMBL" id="CAMAPF010000207">
    <property type="protein sequence ID" value="CAH9113418.1"/>
    <property type="molecule type" value="Genomic_DNA"/>
</dbReference>
<evidence type="ECO:0000313" key="5">
    <source>
        <dbReference type="Proteomes" id="UP001152523"/>
    </source>
</evidence>
<accession>A0AAV0GAC9</accession>
<gene>
    <name evidence="3" type="ORF">CEPIT_LOCUS20287</name>
    <name evidence="4" type="ORF">CEPIT_LOCUS41682</name>
</gene>
<dbReference type="Proteomes" id="UP001152523">
    <property type="component" value="Unassembled WGS sequence"/>
</dbReference>
<dbReference type="InterPro" id="IPR001623">
    <property type="entry name" value="DnaJ_domain"/>
</dbReference>
<dbReference type="PROSITE" id="PS50076">
    <property type="entry name" value="DNAJ_2"/>
    <property type="match status" value="1"/>
</dbReference>
<feature type="compositionally biased region" description="Pro residues" evidence="1">
    <location>
        <begin position="142"/>
        <end position="151"/>
    </location>
</feature>
<feature type="region of interest" description="Disordered" evidence="1">
    <location>
        <begin position="235"/>
        <end position="411"/>
    </location>
</feature>
<dbReference type="SUPFAM" id="SSF46565">
    <property type="entry name" value="Chaperone J-domain"/>
    <property type="match status" value="1"/>
</dbReference>
<feature type="compositionally biased region" description="Basic residues" evidence="1">
    <location>
        <begin position="709"/>
        <end position="722"/>
    </location>
</feature>
<dbReference type="Pfam" id="PF00226">
    <property type="entry name" value="DnaJ"/>
    <property type="match status" value="1"/>
</dbReference>
<dbReference type="SMART" id="SM00271">
    <property type="entry name" value="DnaJ"/>
    <property type="match status" value="1"/>
</dbReference>